<dbReference type="PANTHER" id="PTHR36452">
    <property type="entry name" value="CHROMOSOME 12, WHOLE GENOME SHOTGUN SEQUENCE"/>
    <property type="match status" value="1"/>
</dbReference>
<feature type="non-terminal residue" evidence="1">
    <location>
        <position position="76"/>
    </location>
</feature>
<dbReference type="Pfam" id="PF09365">
    <property type="entry name" value="DUF2461"/>
    <property type="match status" value="1"/>
</dbReference>
<dbReference type="AlphaFoldDB" id="A0A3B0YGU6"/>
<dbReference type="InterPro" id="IPR012808">
    <property type="entry name" value="CHP02453"/>
</dbReference>
<sequence>MTETCFTTQTLDFLRALSANNNRDWFNENKPVYELDVRQPALTFIERMAPRLAEISPHFLAIAKKSGGSLMRVYRD</sequence>
<organism evidence="1">
    <name type="scientific">hydrothermal vent metagenome</name>
    <dbReference type="NCBI Taxonomy" id="652676"/>
    <lineage>
        <taxon>unclassified sequences</taxon>
        <taxon>metagenomes</taxon>
        <taxon>ecological metagenomes</taxon>
    </lineage>
</organism>
<evidence type="ECO:0000313" key="1">
    <source>
        <dbReference type="EMBL" id="VAW78621.1"/>
    </source>
</evidence>
<name>A0A3B0YGU6_9ZZZZ</name>
<reference evidence="1" key="1">
    <citation type="submission" date="2018-06" db="EMBL/GenBank/DDBJ databases">
        <authorList>
            <person name="Zhirakovskaya E."/>
        </authorList>
    </citation>
    <scope>NUCLEOTIDE SEQUENCE</scope>
</reference>
<dbReference type="PANTHER" id="PTHR36452:SF1">
    <property type="entry name" value="DUF2461 DOMAIN-CONTAINING PROTEIN"/>
    <property type="match status" value="1"/>
</dbReference>
<protein>
    <recommendedName>
        <fullName evidence="2">DUF2461 domain-containing protein</fullName>
    </recommendedName>
</protein>
<evidence type="ECO:0008006" key="2">
    <source>
        <dbReference type="Google" id="ProtNLM"/>
    </source>
</evidence>
<accession>A0A3B0YGU6</accession>
<gene>
    <name evidence="1" type="ORF">MNBD_GAMMA13-697</name>
</gene>
<dbReference type="EMBL" id="UOFK01000160">
    <property type="protein sequence ID" value="VAW78621.1"/>
    <property type="molecule type" value="Genomic_DNA"/>
</dbReference>
<proteinExistence type="predicted"/>